<comment type="caution">
    <text evidence="3">The sequence shown here is derived from an EMBL/GenBank/DDBJ whole genome shotgun (WGS) entry which is preliminary data.</text>
</comment>
<evidence type="ECO:0000256" key="1">
    <source>
        <dbReference type="ARBA" id="ARBA00007301"/>
    </source>
</evidence>
<dbReference type="Pfam" id="PF10590">
    <property type="entry name" value="PNP_phzG_C"/>
    <property type="match status" value="1"/>
</dbReference>
<proteinExistence type="inferred from homology"/>
<dbReference type="InterPro" id="IPR012349">
    <property type="entry name" value="Split_barrel_FMN-bd"/>
</dbReference>
<evidence type="ECO:0000313" key="4">
    <source>
        <dbReference type="Proteomes" id="UP000239759"/>
    </source>
</evidence>
<organism evidence="3 4">
    <name type="scientific">Brevibacillus laterosporus</name>
    <name type="common">Bacillus laterosporus</name>
    <dbReference type="NCBI Taxonomy" id="1465"/>
    <lineage>
        <taxon>Bacteria</taxon>
        <taxon>Bacillati</taxon>
        <taxon>Bacillota</taxon>
        <taxon>Bacilli</taxon>
        <taxon>Bacillales</taxon>
        <taxon>Paenibacillaceae</taxon>
        <taxon>Brevibacillus</taxon>
    </lineage>
</organism>
<feature type="domain" description="Pyridoxine 5'-phosphate oxidase dimerisation C-terminal" evidence="2">
    <location>
        <begin position="5"/>
        <end position="41"/>
    </location>
</feature>
<evidence type="ECO:0000259" key="2">
    <source>
        <dbReference type="Pfam" id="PF10590"/>
    </source>
</evidence>
<dbReference type="Gene3D" id="2.30.110.10">
    <property type="entry name" value="Electron Transport, Fmn-binding Protein, Chain A"/>
    <property type="match status" value="1"/>
</dbReference>
<name>A0AAP8U2Q7_BRELA</name>
<sequence length="92" mass="10739">MSPSWTLYRVIAEEVELWQADEERKHIRLMYNLEENKWGKKTVMVLVGIISYQAALYSSMVLNADHDASAILFASLWFLIMFSTRKPSKQIV</sequence>
<reference evidence="3 4" key="1">
    <citation type="submission" date="2018-02" db="EMBL/GenBank/DDBJ databases">
        <title>Comparative analysis of genomes of three Brevibacillus laterosporus strains producers of potent antimicrobials isolated from silage.</title>
        <authorList>
            <person name="Kojic M."/>
            <person name="Miljkovic M."/>
            <person name="Studholme D."/>
            <person name="Filipic B."/>
        </authorList>
    </citation>
    <scope>NUCLEOTIDE SEQUENCE [LARGE SCALE GENOMIC DNA]</scope>
    <source>
        <strain evidence="3 4">BGSP11</strain>
    </source>
</reference>
<gene>
    <name evidence="3" type="ORF">C4A77_25240</name>
</gene>
<dbReference type="AlphaFoldDB" id="A0AAP8U2Q7"/>
<comment type="similarity">
    <text evidence="1">Belongs to the pyridoxamine 5'-phosphate oxidase family.</text>
</comment>
<dbReference type="InterPro" id="IPR019576">
    <property type="entry name" value="Pyridoxamine_oxidase_dimer_C"/>
</dbReference>
<accession>A0AAP8U2Q7</accession>
<dbReference type="EMBL" id="PRKQ01000058">
    <property type="protein sequence ID" value="PPA90147.1"/>
    <property type="molecule type" value="Genomic_DNA"/>
</dbReference>
<dbReference type="SUPFAM" id="SSF50475">
    <property type="entry name" value="FMN-binding split barrel"/>
    <property type="match status" value="1"/>
</dbReference>
<dbReference type="Proteomes" id="UP000239759">
    <property type="component" value="Unassembled WGS sequence"/>
</dbReference>
<evidence type="ECO:0000313" key="3">
    <source>
        <dbReference type="EMBL" id="PPA90147.1"/>
    </source>
</evidence>
<protein>
    <recommendedName>
        <fullName evidence="2">Pyridoxine 5'-phosphate oxidase dimerisation C-terminal domain-containing protein</fullName>
    </recommendedName>
</protein>